<sequence length="164" mass="18148">MSFQDIATPKVPVSSRSQTESSLSLQIFKINANVQGIHSLTERLGHRATRRLFARVCERDLTDATRALVHRASEDMRTLAAQTPHTPAAKKFVSDLDASVRNFQAAQKLSASRQRATAVPVPVLVDITEGATTQTQMQMQTQVVYATEGVRSAIARLIQVSFWR</sequence>
<proteinExistence type="predicted"/>
<protein>
    <recommendedName>
        <fullName evidence="1">Syntaxin N-terminal domain-containing protein</fullName>
    </recommendedName>
</protein>
<gene>
    <name evidence="2" type="ORF">DFH08DRAFT_1081182</name>
</gene>
<reference evidence="2" key="1">
    <citation type="submission" date="2023-03" db="EMBL/GenBank/DDBJ databases">
        <title>Massive genome expansion in bonnet fungi (Mycena s.s.) driven by repeated elements and novel gene families across ecological guilds.</title>
        <authorList>
            <consortium name="Lawrence Berkeley National Laboratory"/>
            <person name="Harder C.B."/>
            <person name="Miyauchi S."/>
            <person name="Viragh M."/>
            <person name="Kuo A."/>
            <person name="Thoen E."/>
            <person name="Andreopoulos B."/>
            <person name="Lu D."/>
            <person name="Skrede I."/>
            <person name="Drula E."/>
            <person name="Henrissat B."/>
            <person name="Morin E."/>
            <person name="Kohler A."/>
            <person name="Barry K."/>
            <person name="LaButti K."/>
            <person name="Morin E."/>
            <person name="Salamov A."/>
            <person name="Lipzen A."/>
            <person name="Mereny Z."/>
            <person name="Hegedus B."/>
            <person name="Baldrian P."/>
            <person name="Stursova M."/>
            <person name="Weitz H."/>
            <person name="Taylor A."/>
            <person name="Grigoriev I.V."/>
            <person name="Nagy L.G."/>
            <person name="Martin F."/>
            <person name="Kauserud H."/>
        </authorList>
    </citation>
    <scope>NUCLEOTIDE SEQUENCE</scope>
    <source>
        <strain evidence="2">CBHHK002</strain>
    </source>
</reference>
<dbReference type="Gene3D" id="1.20.58.70">
    <property type="match status" value="1"/>
</dbReference>
<evidence type="ECO:0000313" key="2">
    <source>
        <dbReference type="EMBL" id="KAJ7343709.1"/>
    </source>
</evidence>
<accession>A0AAD6ZZ32</accession>
<feature type="domain" description="Syntaxin N-terminal" evidence="1">
    <location>
        <begin position="22"/>
        <end position="135"/>
    </location>
</feature>
<evidence type="ECO:0000259" key="1">
    <source>
        <dbReference type="Pfam" id="PF14523"/>
    </source>
</evidence>
<name>A0AAD6ZZ32_9AGAR</name>
<dbReference type="Proteomes" id="UP001218218">
    <property type="component" value="Unassembled WGS sequence"/>
</dbReference>
<dbReference type="AlphaFoldDB" id="A0AAD6ZZ32"/>
<keyword evidence="3" id="KW-1185">Reference proteome</keyword>
<organism evidence="2 3">
    <name type="scientific">Mycena albidolilacea</name>
    <dbReference type="NCBI Taxonomy" id="1033008"/>
    <lineage>
        <taxon>Eukaryota</taxon>
        <taxon>Fungi</taxon>
        <taxon>Dikarya</taxon>
        <taxon>Basidiomycota</taxon>
        <taxon>Agaricomycotina</taxon>
        <taxon>Agaricomycetes</taxon>
        <taxon>Agaricomycetidae</taxon>
        <taxon>Agaricales</taxon>
        <taxon>Marasmiineae</taxon>
        <taxon>Mycenaceae</taxon>
        <taxon>Mycena</taxon>
    </lineage>
</organism>
<dbReference type="InterPro" id="IPR006011">
    <property type="entry name" value="Syntaxin_N"/>
</dbReference>
<comment type="caution">
    <text evidence="2">The sequence shown here is derived from an EMBL/GenBank/DDBJ whole genome shotgun (WGS) entry which is preliminary data.</text>
</comment>
<evidence type="ECO:0000313" key="3">
    <source>
        <dbReference type="Proteomes" id="UP001218218"/>
    </source>
</evidence>
<dbReference type="EMBL" id="JARIHO010000022">
    <property type="protein sequence ID" value="KAJ7343709.1"/>
    <property type="molecule type" value="Genomic_DNA"/>
</dbReference>
<dbReference type="Pfam" id="PF14523">
    <property type="entry name" value="Syntaxin_2"/>
    <property type="match status" value="1"/>
</dbReference>
<dbReference type="GO" id="GO:0016020">
    <property type="term" value="C:membrane"/>
    <property type="evidence" value="ECO:0007669"/>
    <property type="project" value="InterPro"/>
</dbReference>